<evidence type="ECO:0000256" key="11">
    <source>
        <dbReference type="ARBA" id="ARBA00023136"/>
    </source>
</evidence>
<comment type="similarity">
    <text evidence="3">Belongs to the RBT5 family.</text>
</comment>
<evidence type="ECO:0000313" key="20">
    <source>
        <dbReference type="EMBL" id="SPO07124.1"/>
    </source>
</evidence>
<keyword evidence="9 18" id="KW-0732">Signal</keyword>
<dbReference type="Pfam" id="PF05808">
    <property type="entry name" value="Podoplanin"/>
    <property type="match status" value="1"/>
</dbReference>
<evidence type="ECO:0000256" key="1">
    <source>
        <dbReference type="ARBA" id="ARBA00004609"/>
    </source>
</evidence>
<dbReference type="InterPro" id="IPR051735">
    <property type="entry name" value="CFEM_domain"/>
</dbReference>
<feature type="compositionally biased region" description="Polar residues" evidence="16">
    <location>
        <begin position="119"/>
        <end position="131"/>
    </location>
</feature>
<keyword evidence="10" id="KW-0408">Iron</keyword>
<keyword evidence="11 17" id="KW-0472">Membrane</keyword>
<dbReference type="GO" id="GO:0046872">
    <property type="term" value="F:metal ion binding"/>
    <property type="evidence" value="ECO:0007669"/>
    <property type="project" value="UniProtKB-KW"/>
</dbReference>
<reference evidence="20" key="1">
    <citation type="submission" date="2018-03" db="EMBL/GenBank/DDBJ databases">
        <authorList>
            <person name="Guldener U."/>
        </authorList>
    </citation>
    <scope>NUCLEOTIDE SEQUENCE</scope>
</reference>
<evidence type="ECO:0000256" key="5">
    <source>
        <dbReference type="ARBA" id="ARBA00022525"/>
    </source>
</evidence>
<evidence type="ECO:0000256" key="15">
    <source>
        <dbReference type="PROSITE-ProRule" id="PRU01356"/>
    </source>
</evidence>
<evidence type="ECO:0000256" key="8">
    <source>
        <dbReference type="ARBA" id="ARBA00022723"/>
    </source>
</evidence>
<keyword evidence="14" id="KW-0449">Lipoprotein</keyword>
<dbReference type="GO" id="GO:0005576">
    <property type="term" value="C:extracellular region"/>
    <property type="evidence" value="ECO:0007669"/>
    <property type="project" value="UniProtKB-SubCell"/>
</dbReference>
<evidence type="ECO:0000256" key="17">
    <source>
        <dbReference type="SAM" id="Phobius"/>
    </source>
</evidence>
<keyword evidence="17" id="KW-0812">Transmembrane</keyword>
<evidence type="ECO:0000256" key="10">
    <source>
        <dbReference type="ARBA" id="ARBA00023004"/>
    </source>
</evidence>
<feature type="disulfide bond" evidence="15">
    <location>
        <begin position="43"/>
        <end position="50"/>
    </location>
</feature>
<evidence type="ECO:0000256" key="12">
    <source>
        <dbReference type="ARBA" id="ARBA00023157"/>
    </source>
</evidence>
<dbReference type="PROSITE" id="PS52012">
    <property type="entry name" value="CFEM"/>
    <property type="match status" value="1"/>
</dbReference>
<comment type="subcellular location">
    <subcellularLocation>
        <location evidence="1">Cell membrane</location>
        <topology evidence="1">Lipid-anchor</topology>
        <topology evidence="1">GPI-anchor</topology>
    </subcellularLocation>
    <subcellularLocation>
        <location evidence="2">Secreted</location>
    </subcellularLocation>
</comment>
<evidence type="ECO:0000256" key="13">
    <source>
        <dbReference type="ARBA" id="ARBA00023180"/>
    </source>
</evidence>
<evidence type="ECO:0000256" key="7">
    <source>
        <dbReference type="ARBA" id="ARBA00022622"/>
    </source>
</evidence>
<evidence type="ECO:0000256" key="16">
    <source>
        <dbReference type="SAM" id="MobiDB-lite"/>
    </source>
</evidence>
<accession>A0AAE8SZN1</accession>
<proteinExistence type="inferred from homology"/>
<sequence>MAKFTLAKALALASMMGVVLAQDIAPCAAVCVTDALRGPEVGCAAGAMDCICPSPALANVLAECVRRSCAGAVENVEDAVGAASGSAQAVCATATLPAPTPAATTPPPAAESTPAPEENQTTTPAASTTERPTPEQAPQSSATDSSSSSSTDVAAASTSSTQSSSSTALPTPASDSSSSQDGEDDSDSSAPAGGLSTGAKAGIGISVGAVALALIGTAVWLFLRRRAAKSPASSPYNISGPMPGGGRDFGDSGSDFHRDGRAPMAESDFSARRLRD</sequence>
<keyword evidence="17" id="KW-1133">Transmembrane helix</keyword>
<keyword evidence="12 15" id="KW-1015">Disulfide bond</keyword>
<keyword evidence="4" id="KW-1003">Cell membrane</keyword>
<dbReference type="AlphaFoldDB" id="A0AAE8SZN1"/>
<keyword evidence="6" id="KW-0349">Heme</keyword>
<evidence type="ECO:0000256" key="18">
    <source>
        <dbReference type="SAM" id="SignalP"/>
    </source>
</evidence>
<name>A0AAE8SZN1_9PEZI</name>
<dbReference type="PANTHER" id="PTHR37928:SF2">
    <property type="entry name" value="GPI ANCHORED CFEM DOMAIN PROTEIN (AFU_ORTHOLOGUE AFUA_6G10580)"/>
    <property type="match status" value="1"/>
</dbReference>
<feature type="domain" description="CFEM" evidence="19">
    <location>
        <begin position="1"/>
        <end position="118"/>
    </location>
</feature>
<evidence type="ECO:0000256" key="4">
    <source>
        <dbReference type="ARBA" id="ARBA00022475"/>
    </source>
</evidence>
<feature type="region of interest" description="Disordered" evidence="16">
    <location>
        <begin position="98"/>
        <end position="193"/>
    </location>
</feature>
<protein>
    <recommendedName>
        <fullName evidence="19">CFEM domain-containing protein</fullName>
    </recommendedName>
</protein>
<gene>
    <name evidence="20" type="ORF">DNG_09818</name>
</gene>
<dbReference type="InterPro" id="IPR008427">
    <property type="entry name" value="Extracellular_membr_CFEM_dom"/>
</dbReference>
<feature type="compositionally biased region" description="Pro residues" evidence="16">
    <location>
        <begin position="98"/>
        <end position="109"/>
    </location>
</feature>
<comment type="caution">
    <text evidence="20">The sequence shown here is derived from an EMBL/GenBank/DDBJ whole genome shotgun (WGS) entry which is preliminary data.</text>
</comment>
<evidence type="ECO:0000256" key="14">
    <source>
        <dbReference type="ARBA" id="ARBA00023288"/>
    </source>
</evidence>
<feature type="compositionally biased region" description="Basic and acidic residues" evidence="16">
    <location>
        <begin position="248"/>
        <end position="261"/>
    </location>
</feature>
<feature type="signal peptide" evidence="18">
    <location>
        <begin position="1"/>
        <end position="21"/>
    </location>
</feature>
<feature type="chain" id="PRO_5041945409" description="CFEM domain-containing protein" evidence="18">
    <location>
        <begin position="22"/>
        <end position="276"/>
    </location>
</feature>
<evidence type="ECO:0000256" key="9">
    <source>
        <dbReference type="ARBA" id="ARBA00022729"/>
    </source>
</evidence>
<dbReference type="GO" id="GO:0098552">
    <property type="term" value="C:side of membrane"/>
    <property type="evidence" value="ECO:0007669"/>
    <property type="project" value="UniProtKB-KW"/>
</dbReference>
<evidence type="ECO:0000256" key="2">
    <source>
        <dbReference type="ARBA" id="ARBA00004613"/>
    </source>
</evidence>
<feature type="region of interest" description="Disordered" evidence="16">
    <location>
        <begin position="231"/>
        <end position="276"/>
    </location>
</feature>
<dbReference type="PANTHER" id="PTHR37928">
    <property type="entry name" value="CFEM DOMAIN PROTEIN (AFU_ORTHOLOGUE AFUA_6G14090)"/>
    <property type="match status" value="1"/>
</dbReference>
<keyword evidence="5" id="KW-0964">Secreted</keyword>
<keyword evidence="7" id="KW-0336">GPI-anchor</keyword>
<feature type="transmembrane region" description="Helical" evidence="17">
    <location>
        <begin position="201"/>
        <end position="223"/>
    </location>
</feature>
<organism evidence="20 21">
    <name type="scientific">Cephalotrichum gorgonifer</name>
    <dbReference type="NCBI Taxonomy" id="2041049"/>
    <lineage>
        <taxon>Eukaryota</taxon>
        <taxon>Fungi</taxon>
        <taxon>Dikarya</taxon>
        <taxon>Ascomycota</taxon>
        <taxon>Pezizomycotina</taxon>
        <taxon>Sordariomycetes</taxon>
        <taxon>Hypocreomycetidae</taxon>
        <taxon>Microascales</taxon>
        <taxon>Microascaceae</taxon>
        <taxon>Cephalotrichum</taxon>
    </lineage>
</organism>
<dbReference type="EMBL" id="ONZQ02000018">
    <property type="protein sequence ID" value="SPO07124.1"/>
    <property type="molecule type" value="Genomic_DNA"/>
</dbReference>
<feature type="compositionally biased region" description="Low complexity" evidence="16">
    <location>
        <begin position="137"/>
        <end position="180"/>
    </location>
</feature>
<keyword evidence="13" id="KW-0325">Glycoprotein</keyword>
<comment type="caution">
    <text evidence="15">Lacks conserved residue(s) required for the propagation of feature annotation.</text>
</comment>
<dbReference type="Proteomes" id="UP001187682">
    <property type="component" value="Unassembled WGS sequence"/>
</dbReference>
<keyword evidence="21" id="KW-1185">Reference proteome</keyword>
<dbReference type="Pfam" id="PF05730">
    <property type="entry name" value="CFEM"/>
    <property type="match status" value="1"/>
</dbReference>
<keyword evidence="8" id="KW-0479">Metal-binding</keyword>
<evidence type="ECO:0000259" key="19">
    <source>
        <dbReference type="PROSITE" id="PS52012"/>
    </source>
</evidence>
<evidence type="ECO:0000256" key="6">
    <source>
        <dbReference type="ARBA" id="ARBA00022617"/>
    </source>
</evidence>
<dbReference type="GO" id="GO:0005886">
    <property type="term" value="C:plasma membrane"/>
    <property type="evidence" value="ECO:0007669"/>
    <property type="project" value="UniProtKB-SubCell"/>
</dbReference>
<evidence type="ECO:0000313" key="21">
    <source>
        <dbReference type="Proteomes" id="UP001187682"/>
    </source>
</evidence>
<evidence type="ECO:0000256" key="3">
    <source>
        <dbReference type="ARBA" id="ARBA00010031"/>
    </source>
</evidence>